<feature type="region of interest" description="Disordered" evidence="1">
    <location>
        <begin position="1"/>
        <end position="44"/>
    </location>
</feature>
<name>A0A5B0RAY0_PUCGR</name>
<reference evidence="2 3" key="1">
    <citation type="submission" date="2019-05" db="EMBL/GenBank/DDBJ databases">
        <title>Emergence of the Ug99 lineage of the wheat stem rust pathogen through somatic hybridization.</title>
        <authorList>
            <person name="Li F."/>
            <person name="Upadhyaya N.M."/>
            <person name="Sperschneider J."/>
            <person name="Matny O."/>
            <person name="Nguyen-Phuc H."/>
            <person name="Mago R."/>
            <person name="Raley C."/>
            <person name="Miller M.E."/>
            <person name="Silverstein K.A.T."/>
            <person name="Henningsen E."/>
            <person name="Hirsch C.D."/>
            <person name="Visser B."/>
            <person name="Pretorius Z.A."/>
            <person name="Steffenson B.J."/>
            <person name="Schwessinger B."/>
            <person name="Dodds P.N."/>
            <person name="Figueroa M."/>
        </authorList>
    </citation>
    <scope>NUCLEOTIDE SEQUENCE [LARGE SCALE GENOMIC DNA]</scope>
    <source>
        <strain evidence="2 3">Ug99</strain>
    </source>
</reference>
<evidence type="ECO:0000256" key="1">
    <source>
        <dbReference type="SAM" id="MobiDB-lite"/>
    </source>
</evidence>
<dbReference type="EMBL" id="VDEP01000236">
    <property type="protein sequence ID" value="KAA1122203.1"/>
    <property type="molecule type" value="Genomic_DNA"/>
</dbReference>
<comment type="caution">
    <text evidence="2">The sequence shown here is derived from an EMBL/GenBank/DDBJ whole genome shotgun (WGS) entry which is preliminary data.</text>
</comment>
<sequence length="64" mass="6674">MTQSDETGDKNCVTPYRLGSPDRLLDPPCQSPPGMSGQLPSPGPGRLLKLVMLTLSHGAAVGRA</sequence>
<protein>
    <submittedName>
        <fullName evidence="2">Uncharacterized protein</fullName>
    </submittedName>
</protein>
<dbReference type="Proteomes" id="UP000325313">
    <property type="component" value="Unassembled WGS sequence"/>
</dbReference>
<evidence type="ECO:0000313" key="3">
    <source>
        <dbReference type="Proteomes" id="UP000325313"/>
    </source>
</evidence>
<gene>
    <name evidence="2" type="ORF">PGTUg99_033586</name>
</gene>
<accession>A0A5B0RAY0</accession>
<dbReference type="AlphaFoldDB" id="A0A5B0RAY0"/>
<organism evidence="2 3">
    <name type="scientific">Puccinia graminis f. sp. tritici</name>
    <dbReference type="NCBI Taxonomy" id="56615"/>
    <lineage>
        <taxon>Eukaryota</taxon>
        <taxon>Fungi</taxon>
        <taxon>Dikarya</taxon>
        <taxon>Basidiomycota</taxon>
        <taxon>Pucciniomycotina</taxon>
        <taxon>Pucciniomycetes</taxon>
        <taxon>Pucciniales</taxon>
        <taxon>Pucciniaceae</taxon>
        <taxon>Puccinia</taxon>
    </lineage>
</organism>
<proteinExistence type="predicted"/>
<evidence type="ECO:0000313" key="2">
    <source>
        <dbReference type="EMBL" id="KAA1122203.1"/>
    </source>
</evidence>